<evidence type="ECO:0008006" key="3">
    <source>
        <dbReference type="Google" id="ProtNLM"/>
    </source>
</evidence>
<evidence type="ECO:0000313" key="1">
    <source>
        <dbReference type="EMBL" id="PKU45035.1"/>
    </source>
</evidence>
<sequence>MPSRGTLTGLRGGPMQNLMKFNKAKCKVPHLGHSNPKHKYRLGKEWLESSPEEKDLRVLVDDMLNTSWQCALTAQKANCILGCIKRNLASRLRGVILPFHSGLVRPHLKYHIQPRGPQHKKDVDLLERVQRRATKMIRGLEHLSYECWGCSAWRRECSRETL</sequence>
<dbReference type="OrthoDB" id="6764170at2759"/>
<dbReference type="EMBL" id="KZ505786">
    <property type="protein sequence ID" value="PKU45035.1"/>
    <property type="molecule type" value="Genomic_DNA"/>
</dbReference>
<organism evidence="1 2">
    <name type="scientific">Limosa lapponica baueri</name>
    <dbReference type="NCBI Taxonomy" id="1758121"/>
    <lineage>
        <taxon>Eukaryota</taxon>
        <taxon>Metazoa</taxon>
        <taxon>Chordata</taxon>
        <taxon>Craniata</taxon>
        <taxon>Vertebrata</taxon>
        <taxon>Euteleostomi</taxon>
        <taxon>Archelosauria</taxon>
        <taxon>Archosauria</taxon>
        <taxon>Dinosauria</taxon>
        <taxon>Saurischia</taxon>
        <taxon>Theropoda</taxon>
        <taxon>Coelurosauria</taxon>
        <taxon>Aves</taxon>
        <taxon>Neognathae</taxon>
        <taxon>Neoaves</taxon>
        <taxon>Charadriiformes</taxon>
        <taxon>Scolopacidae</taxon>
        <taxon>Limosa</taxon>
    </lineage>
</organism>
<proteinExistence type="predicted"/>
<dbReference type="AlphaFoldDB" id="A0A2I0UG60"/>
<dbReference type="Proteomes" id="UP000233556">
    <property type="component" value="Unassembled WGS sequence"/>
</dbReference>
<gene>
    <name evidence="1" type="ORF">llap_4666</name>
</gene>
<dbReference type="PANTHER" id="PTHR33332">
    <property type="entry name" value="REVERSE TRANSCRIPTASE DOMAIN-CONTAINING PROTEIN"/>
    <property type="match status" value="1"/>
</dbReference>
<evidence type="ECO:0000313" key="2">
    <source>
        <dbReference type="Proteomes" id="UP000233556"/>
    </source>
</evidence>
<protein>
    <recommendedName>
        <fullName evidence="3">Rna-directed dna polymerase from mobile element jockey-like</fullName>
    </recommendedName>
</protein>
<keyword evidence="2" id="KW-1185">Reference proteome</keyword>
<accession>A0A2I0UG60</accession>
<reference evidence="2" key="1">
    <citation type="submission" date="2017-11" db="EMBL/GenBank/DDBJ databases">
        <authorList>
            <person name="Lima N.C."/>
            <person name="Parody-Merino A.M."/>
            <person name="Battley P.F."/>
            <person name="Fidler A.E."/>
            <person name="Prosdocimi F."/>
        </authorList>
    </citation>
    <scope>NUCLEOTIDE SEQUENCE [LARGE SCALE GENOMIC DNA]</scope>
</reference>
<name>A0A2I0UG60_LIMLA</name>
<reference evidence="2" key="2">
    <citation type="submission" date="2017-12" db="EMBL/GenBank/DDBJ databases">
        <title>Genome sequence of the Bar-tailed Godwit (Limosa lapponica baueri).</title>
        <authorList>
            <person name="Lima N.C.B."/>
            <person name="Parody-Merino A.M."/>
            <person name="Battley P.F."/>
            <person name="Fidler A.E."/>
            <person name="Prosdocimi F."/>
        </authorList>
    </citation>
    <scope>NUCLEOTIDE SEQUENCE [LARGE SCALE GENOMIC DNA]</scope>
</reference>